<dbReference type="InParanoid" id="A0A263D160"/>
<gene>
    <name evidence="3" type="ORF">CFN78_18655</name>
</gene>
<dbReference type="OrthoDB" id="3608749at2"/>
<dbReference type="PANTHER" id="PTHR35010">
    <property type="entry name" value="BLL4672 PROTEIN-RELATED"/>
    <property type="match status" value="1"/>
</dbReference>
<evidence type="ECO:0000259" key="2">
    <source>
        <dbReference type="SMART" id="SM00530"/>
    </source>
</evidence>
<reference evidence="3 4" key="1">
    <citation type="submission" date="2017-07" db="EMBL/GenBank/DDBJ databases">
        <title>Amycolatopsis antarcticus sp. nov., isolated from the surface of an Antarcticus brown macroalga.</title>
        <authorList>
            <person name="Wang J."/>
            <person name="Leiva S."/>
            <person name="Huang J."/>
            <person name="Huang Y."/>
        </authorList>
    </citation>
    <scope>NUCLEOTIDE SEQUENCE [LARGE SCALE GENOMIC DNA]</scope>
    <source>
        <strain evidence="3 4">AU-G6</strain>
    </source>
</reference>
<dbReference type="AlphaFoldDB" id="A0A263D160"/>
<dbReference type="InterPro" id="IPR001387">
    <property type="entry name" value="Cro/C1-type_HTH"/>
</dbReference>
<protein>
    <recommendedName>
        <fullName evidence="2">HTH cro/C1-type domain-containing protein</fullName>
    </recommendedName>
</protein>
<feature type="compositionally biased region" description="Basic and acidic residues" evidence="1">
    <location>
        <begin position="120"/>
        <end position="137"/>
    </location>
</feature>
<accession>A0A263D160</accession>
<dbReference type="GO" id="GO:0003677">
    <property type="term" value="F:DNA binding"/>
    <property type="evidence" value="ECO:0007669"/>
    <property type="project" value="InterPro"/>
</dbReference>
<dbReference type="SUPFAM" id="SSF47413">
    <property type="entry name" value="lambda repressor-like DNA-binding domains"/>
    <property type="match status" value="1"/>
</dbReference>
<dbReference type="SMART" id="SM00530">
    <property type="entry name" value="HTH_XRE"/>
    <property type="match status" value="1"/>
</dbReference>
<dbReference type="InterPro" id="IPR010982">
    <property type="entry name" value="Lambda_DNA-bd_dom_sf"/>
</dbReference>
<evidence type="ECO:0000313" key="4">
    <source>
        <dbReference type="Proteomes" id="UP000242444"/>
    </source>
</evidence>
<dbReference type="EMBL" id="NKYE01000011">
    <property type="protein sequence ID" value="OZM71858.1"/>
    <property type="molecule type" value="Genomic_DNA"/>
</dbReference>
<feature type="domain" description="HTH cro/C1-type" evidence="2">
    <location>
        <begin position="9"/>
        <end position="82"/>
    </location>
</feature>
<feature type="region of interest" description="Disordered" evidence="1">
    <location>
        <begin position="80"/>
        <end position="145"/>
    </location>
</feature>
<dbReference type="PANTHER" id="PTHR35010:SF2">
    <property type="entry name" value="BLL4672 PROTEIN"/>
    <property type="match status" value="1"/>
</dbReference>
<proteinExistence type="predicted"/>
<dbReference type="CDD" id="cd00093">
    <property type="entry name" value="HTH_XRE"/>
    <property type="match status" value="1"/>
</dbReference>
<name>A0A263D160_9PSEU</name>
<keyword evidence="4" id="KW-1185">Reference proteome</keyword>
<dbReference type="Proteomes" id="UP000242444">
    <property type="component" value="Unassembled WGS sequence"/>
</dbReference>
<comment type="caution">
    <text evidence="3">The sequence shown here is derived from an EMBL/GenBank/DDBJ whole genome shotgun (WGS) entry which is preliminary data.</text>
</comment>
<evidence type="ECO:0000256" key="1">
    <source>
        <dbReference type="SAM" id="MobiDB-lite"/>
    </source>
</evidence>
<organism evidence="3 4">
    <name type="scientific">Amycolatopsis antarctica</name>
    <dbReference type="NCBI Taxonomy" id="1854586"/>
    <lineage>
        <taxon>Bacteria</taxon>
        <taxon>Bacillati</taxon>
        <taxon>Actinomycetota</taxon>
        <taxon>Actinomycetes</taxon>
        <taxon>Pseudonocardiales</taxon>
        <taxon>Pseudonocardiaceae</taxon>
        <taxon>Amycolatopsis</taxon>
    </lineage>
</organism>
<sequence>MSRRELAGFLRQRREALRPDDVGLPTGTRTRRTPGLRREEVAALAGISANYYERLEQKRAAHPAPLVLDALSRALRLSGGERAQLTRLASKTPAAGDDAIGETPSPPPDGERIVLYLPEPENRTESRPARVDGDHAGETPVAGAS</sequence>
<evidence type="ECO:0000313" key="3">
    <source>
        <dbReference type="EMBL" id="OZM71858.1"/>
    </source>
</evidence>
<dbReference type="Pfam" id="PF13560">
    <property type="entry name" value="HTH_31"/>
    <property type="match status" value="1"/>
</dbReference>
<dbReference type="RefSeq" id="WP_094864141.1">
    <property type="nucleotide sequence ID" value="NZ_NKYE01000011.1"/>
</dbReference>
<dbReference type="Gene3D" id="1.10.260.40">
    <property type="entry name" value="lambda repressor-like DNA-binding domains"/>
    <property type="match status" value="1"/>
</dbReference>